<dbReference type="InterPro" id="IPR043504">
    <property type="entry name" value="Peptidase_S1_PA_chymotrypsin"/>
</dbReference>
<feature type="chain" id="PRO_5040198625" description="Peptidase S1 domain-containing protein" evidence="8">
    <location>
        <begin position="24"/>
        <end position="292"/>
    </location>
</feature>
<dbReference type="GO" id="GO:0004252">
    <property type="term" value="F:serine-type endopeptidase activity"/>
    <property type="evidence" value="ECO:0007669"/>
    <property type="project" value="InterPro"/>
</dbReference>
<keyword evidence="11" id="KW-1185">Reference proteome</keyword>
<keyword evidence="1" id="KW-0479">Metal-binding</keyword>
<evidence type="ECO:0000259" key="9">
    <source>
        <dbReference type="PROSITE" id="PS50240"/>
    </source>
</evidence>
<dbReference type="FunFam" id="2.40.10.10:FF:000028">
    <property type="entry name" value="Serine protease easter"/>
    <property type="match status" value="1"/>
</dbReference>
<evidence type="ECO:0000256" key="1">
    <source>
        <dbReference type="ARBA" id="ARBA00022723"/>
    </source>
</evidence>
<evidence type="ECO:0000313" key="10">
    <source>
        <dbReference type="EMBL" id="KAI8039917.1"/>
    </source>
</evidence>
<dbReference type="GO" id="GO:0006508">
    <property type="term" value="P:proteolysis"/>
    <property type="evidence" value="ECO:0007669"/>
    <property type="project" value="InterPro"/>
</dbReference>
<reference evidence="10" key="1">
    <citation type="journal article" date="2023" name="Genome Biol. Evol.">
        <title>Long-read-based Genome Assembly of Drosophila gunungcola Reveals Fewer Chemosensory Genes in Flower-breeding Species.</title>
        <authorList>
            <person name="Negi A."/>
            <person name="Liao B.Y."/>
            <person name="Yeh S.D."/>
        </authorList>
    </citation>
    <scope>NUCLEOTIDE SEQUENCE</scope>
    <source>
        <strain evidence="10">Sukarami</strain>
    </source>
</reference>
<evidence type="ECO:0000256" key="2">
    <source>
        <dbReference type="ARBA" id="ARBA00022729"/>
    </source>
</evidence>
<dbReference type="Proteomes" id="UP001059596">
    <property type="component" value="Unassembled WGS sequence"/>
</dbReference>
<protein>
    <recommendedName>
        <fullName evidence="9">Peptidase S1 domain-containing protein</fullName>
    </recommendedName>
</protein>
<comment type="caution">
    <text evidence="10">The sequence shown here is derived from an EMBL/GenBank/DDBJ whole genome shotgun (WGS) entry which is preliminary data.</text>
</comment>
<dbReference type="InterPro" id="IPR001254">
    <property type="entry name" value="Trypsin_dom"/>
</dbReference>
<dbReference type="PANTHER" id="PTHR24256">
    <property type="entry name" value="TRYPTASE-RELATED"/>
    <property type="match status" value="1"/>
</dbReference>
<dbReference type="EMBL" id="JAMKOV010000005">
    <property type="protein sequence ID" value="KAI8039917.1"/>
    <property type="molecule type" value="Genomic_DNA"/>
</dbReference>
<dbReference type="PRINTS" id="PR00722">
    <property type="entry name" value="CHYMOTRYPSIN"/>
</dbReference>
<evidence type="ECO:0000256" key="3">
    <source>
        <dbReference type="ARBA" id="ARBA00022837"/>
    </source>
</evidence>
<evidence type="ECO:0000313" key="11">
    <source>
        <dbReference type="Proteomes" id="UP001059596"/>
    </source>
</evidence>
<evidence type="ECO:0000256" key="5">
    <source>
        <dbReference type="ARBA" id="ARBA00023157"/>
    </source>
</evidence>
<dbReference type="InterPro" id="IPR009003">
    <property type="entry name" value="Peptidase_S1_PA"/>
</dbReference>
<keyword evidence="3" id="KW-0106">Calcium</keyword>
<accession>A0A9Q0BPF7</accession>
<dbReference type="AlphaFoldDB" id="A0A9Q0BPF7"/>
<dbReference type="Gene3D" id="2.40.10.10">
    <property type="entry name" value="Trypsin-like serine proteases"/>
    <property type="match status" value="1"/>
</dbReference>
<keyword evidence="6" id="KW-0325">Glycoprotein</keyword>
<proteinExistence type="inferred from homology"/>
<keyword evidence="4" id="KW-0865">Zymogen</keyword>
<evidence type="ECO:0000256" key="8">
    <source>
        <dbReference type="SAM" id="SignalP"/>
    </source>
</evidence>
<dbReference type="Pfam" id="PF00089">
    <property type="entry name" value="Trypsin"/>
    <property type="match status" value="1"/>
</dbReference>
<feature type="signal peptide" evidence="8">
    <location>
        <begin position="1"/>
        <end position="23"/>
    </location>
</feature>
<dbReference type="PROSITE" id="PS50240">
    <property type="entry name" value="TRYPSIN_DOM"/>
    <property type="match status" value="1"/>
</dbReference>
<dbReference type="InterPro" id="IPR051487">
    <property type="entry name" value="Ser/Thr_Proteases_Immune/Dev"/>
</dbReference>
<dbReference type="CDD" id="cd00190">
    <property type="entry name" value="Tryp_SPc"/>
    <property type="match status" value="1"/>
</dbReference>
<evidence type="ECO:0000256" key="7">
    <source>
        <dbReference type="ARBA" id="ARBA00024195"/>
    </source>
</evidence>
<keyword evidence="5" id="KW-1015">Disulfide bond</keyword>
<dbReference type="SMART" id="SM00020">
    <property type="entry name" value="Tryp_SPc"/>
    <property type="match status" value="1"/>
</dbReference>
<evidence type="ECO:0000256" key="4">
    <source>
        <dbReference type="ARBA" id="ARBA00023145"/>
    </source>
</evidence>
<dbReference type="GO" id="GO:0046872">
    <property type="term" value="F:metal ion binding"/>
    <property type="evidence" value="ECO:0007669"/>
    <property type="project" value="UniProtKB-KW"/>
</dbReference>
<comment type="similarity">
    <text evidence="7">Belongs to the peptidase S1 family. CLIP subfamily.</text>
</comment>
<feature type="domain" description="Peptidase S1" evidence="9">
    <location>
        <begin position="48"/>
        <end position="287"/>
    </location>
</feature>
<evidence type="ECO:0000256" key="6">
    <source>
        <dbReference type="ARBA" id="ARBA00023180"/>
    </source>
</evidence>
<dbReference type="SUPFAM" id="SSF50494">
    <property type="entry name" value="Trypsin-like serine proteases"/>
    <property type="match status" value="1"/>
</dbReference>
<sequence length="292" mass="33182">MNSSLKVFALLWLIISVIPSNHGDSQFLNPEEYRVYDQLKKQDCGIQKQGGNHGKDFPMSQPWMAYIYDEKNIQNCRCGGTLISESFVLTSAHCLAFCPSSSEFKVRLGEHSPTTSKYCKETICAPPVKHFFINESVFYDNFVYYQFGNDIALLRLDRKVVFKDHIRPICLPLTPDLQAITSFMGQSYTALKWMQTGKIPKENLVEEHVNTEQCSVDTHESFLCTTENTECRENSGGPLTWLGRYFGSTRYLIFGLASHGKGPCGNGQKAYYTDLPAFMPWILKTLAKYPTL</sequence>
<gene>
    <name evidence="10" type="ORF">M5D96_007342</name>
</gene>
<name>A0A9Q0BPF7_9MUSC</name>
<organism evidence="10 11">
    <name type="scientific">Drosophila gunungcola</name>
    <name type="common">fruit fly</name>
    <dbReference type="NCBI Taxonomy" id="103775"/>
    <lineage>
        <taxon>Eukaryota</taxon>
        <taxon>Metazoa</taxon>
        <taxon>Ecdysozoa</taxon>
        <taxon>Arthropoda</taxon>
        <taxon>Hexapoda</taxon>
        <taxon>Insecta</taxon>
        <taxon>Pterygota</taxon>
        <taxon>Neoptera</taxon>
        <taxon>Endopterygota</taxon>
        <taxon>Diptera</taxon>
        <taxon>Brachycera</taxon>
        <taxon>Muscomorpha</taxon>
        <taxon>Ephydroidea</taxon>
        <taxon>Drosophilidae</taxon>
        <taxon>Drosophila</taxon>
        <taxon>Sophophora</taxon>
    </lineage>
</organism>
<dbReference type="InterPro" id="IPR001314">
    <property type="entry name" value="Peptidase_S1A"/>
</dbReference>
<dbReference type="OrthoDB" id="8250810at2759"/>
<keyword evidence="2 8" id="KW-0732">Signal</keyword>